<dbReference type="AlphaFoldDB" id="E3CW52"/>
<dbReference type="PaxDb" id="584708-Apau_0070"/>
<dbReference type="PANTHER" id="PTHR43687:SF1">
    <property type="entry name" value="FERREDOXIN III"/>
    <property type="match status" value="1"/>
</dbReference>
<feature type="domain" description="4Fe-4S ferredoxin-type" evidence="5">
    <location>
        <begin position="301"/>
        <end position="330"/>
    </location>
</feature>
<keyword evidence="3" id="KW-0408">Iron</keyword>
<evidence type="ECO:0000259" key="5">
    <source>
        <dbReference type="PROSITE" id="PS51379"/>
    </source>
</evidence>
<accession>E3CW52</accession>
<dbReference type="EMBL" id="CM001022">
    <property type="protein sequence ID" value="EFQ22510.1"/>
    <property type="molecule type" value="Genomic_DNA"/>
</dbReference>
<organism evidence="6 7">
    <name type="scientific">Aminomonas paucivorans DSM 12260</name>
    <dbReference type="NCBI Taxonomy" id="584708"/>
    <lineage>
        <taxon>Bacteria</taxon>
        <taxon>Thermotogati</taxon>
        <taxon>Synergistota</taxon>
        <taxon>Synergistia</taxon>
        <taxon>Synergistales</taxon>
        <taxon>Synergistaceae</taxon>
        <taxon>Aminomonas</taxon>
    </lineage>
</organism>
<dbReference type="STRING" id="584708.Apau_0070"/>
<feature type="domain" description="4Fe-4S ferredoxin-type" evidence="5">
    <location>
        <begin position="268"/>
        <end position="297"/>
    </location>
</feature>
<keyword evidence="7" id="KW-1185">Reference proteome</keyword>
<gene>
    <name evidence="6" type="ORF">Apau_0070</name>
</gene>
<evidence type="ECO:0000256" key="2">
    <source>
        <dbReference type="ARBA" id="ARBA00022723"/>
    </source>
</evidence>
<dbReference type="Proteomes" id="UP000005096">
    <property type="component" value="Chromosome"/>
</dbReference>
<dbReference type="HOGENOM" id="CLU_075823_0_0_0"/>
<evidence type="ECO:0000313" key="6">
    <source>
        <dbReference type="EMBL" id="EFQ22510.1"/>
    </source>
</evidence>
<reference evidence="6 7" key="1">
    <citation type="journal article" date="2010" name="Stand. Genomic Sci.">
        <title>Non-contiguous finished genome sequence of Aminomonas paucivorans type strain (GLU-3).</title>
        <authorList>
            <person name="Pitluck S."/>
            <person name="Yasawong M."/>
            <person name="Held B."/>
            <person name="Lapidus A."/>
            <person name="Nolan M."/>
            <person name="Copeland A."/>
            <person name="Lucas S."/>
            <person name="Del Rio T.G."/>
            <person name="Tice H."/>
            <person name="Cheng J.F."/>
            <person name="Chertkov O."/>
            <person name="Goodwin L."/>
            <person name="Tapia R."/>
            <person name="Han C."/>
            <person name="Liolios K."/>
            <person name="Ivanova N."/>
            <person name="Mavromatis K."/>
            <person name="Ovchinnikova G."/>
            <person name="Pati A."/>
            <person name="Chen A."/>
            <person name="Palaniappan K."/>
            <person name="Land M."/>
            <person name="Hauser L."/>
            <person name="Chang Y.J."/>
            <person name="Jeffries C.D."/>
            <person name="Pukall R."/>
            <person name="Spring S."/>
            <person name="Rohde M."/>
            <person name="Sikorski J."/>
            <person name="Goker M."/>
            <person name="Woyke T."/>
            <person name="Bristow J."/>
            <person name="Eisen J.A."/>
            <person name="Markowitz V."/>
            <person name="Hugenholtz P."/>
            <person name="Kyrpides N.C."/>
            <person name="Klenk H.P."/>
        </authorList>
    </citation>
    <scope>NUCLEOTIDE SEQUENCE [LARGE SCALE GENOMIC DNA]</scope>
    <source>
        <strain evidence="6 7">DSM 12260</strain>
    </source>
</reference>
<dbReference type="InterPro" id="IPR017900">
    <property type="entry name" value="4Fe4S_Fe_S_CS"/>
</dbReference>
<evidence type="ECO:0000256" key="4">
    <source>
        <dbReference type="ARBA" id="ARBA00023014"/>
    </source>
</evidence>
<protein>
    <submittedName>
        <fullName evidence="6">4Fe-4S ferredoxin iron-sulfur binding domain protein</fullName>
    </submittedName>
</protein>
<dbReference type="GO" id="GO:0046872">
    <property type="term" value="F:metal ion binding"/>
    <property type="evidence" value="ECO:0007669"/>
    <property type="project" value="UniProtKB-KW"/>
</dbReference>
<dbReference type="eggNOG" id="COG1149">
    <property type="taxonomic scope" value="Bacteria"/>
</dbReference>
<keyword evidence="4" id="KW-0411">Iron-sulfur</keyword>
<dbReference type="SUPFAM" id="SSF54862">
    <property type="entry name" value="4Fe-4S ferredoxins"/>
    <property type="match status" value="1"/>
</dbReference>
<dbReference type="PROSITE" id="PS51379">
    <property type="entry name" value="4FE4S_FER_2"/>
    <property type="match status" value="2"/>
</dbReference>
<keyword evidence="1" id="KW-0004">4Fe-4S</keyword>
<name>E3CW52_9BACT</name>
<dbReference type="PROSITE" id="PS00198">
    <property type="entry name" value="4FE4S_FER_1"/>
    <property type="match status" value="1"/>
</dbReference>
<dbReference type="Gene3D" id="3.30.70.20">
    <property type="match status" value="2"/>
</dbReference>
<dbReference type="OrthoDB" id="5422255at2"/>
<proteinExistence type="predicted"/>
<dbReference type="GO" id="GO:0051539">
    <property type="term" value="F:4 iron, 4 sulfur cluster binding"/>
    <property type="evidence" value="ECO:0007669"/>
    <property type="project" value="UniProtKB-KW"/>
</dbReference>
<keyword evidence="2" id="KW-0479">Metal-binding</keyword>
<dbReference type="PANTHER" id="PTHR43687">
    <property type="entry name" value="ADENYLYLSULFATE REDUCTASE, BETA SUBUNIT"/>
    <property type="match status" value="1"/>
</dbReference>
<dbReference type="InterPro" id="IPR050572">
    <property type="entry name" value="Fe-S_Ferredoxin"/>
</dbReference>
<evidence type="ECO:0000313" key="7">
    <source>
        <dbReference type="Proteomes" id="UP000005096"/>
    </source>
</evidence>
<dbReference type="InterPro" id="IPR017896">
    <property type="entry name" value="4Fe4S_Fe-S-bd"/>
</dbReference>
<dbReference type="RefSeq" id="WP_006299649.1">
    <property type="nucleotide sequence ID" value="NZ_CM001022.1"/>
</dbReference>
<sequence>MEDLRSFAVLFEAPEGVEEALAAMTTPEERRLLRGMADRDGFSPCEAASLLGGSSEEAEGLCAAAYRRGCLNRVPEQPELFRRGTLYSRLDLFAQFEPRTWLALPESLRRRLDDWYLDAYARRLVAGVEAKRLREMRRRLDLPPSEAPFLGNDVILPLGEALDYVRNASRQATLVPCNCRAIARNCSLPLDTCILYLDPEKVNTVVHRGWGRPLSREEAARVVRRAHEAGLMHSAGPDALCNCDGCCCYPARVGKRLHCVGLWPEAKYRVQWDDSRCVRCGRCVPRCPFQVFEVTRREEKRSMSFDSSRCRGCGLCVEVCPAGALRLGPRG</sequence>
<evidence type="ECO:0000256" key="1">
    <source>
        <dbReference type="ARBA" id="ARBA00022485"/>
    </source>
</evidence>
<dbReference type="Pfam" id="PF12838">
    <property type="entry name" value="Fer4_7"/>
    <property type="match status" value="1"/>
</dbReference>
<evidence type="ECO:0000256" key="3">
    <source>
        <dbReference type="ARBA" id="ARBA00023004"/>
    </source>
</evidence>